<dbReference type="AlphaFoldDB" id="M2QWT4"/>
<evidence type="ECO:0000256" key="1">
    <source>
        <dbReference type="SAM" id="MobiDB-lite"/>
    </source>
</evidence>
<dbReference type="Proteomes" id="UP000016930">
    <property type="component" value="Unassembled WGS sequence"/>
</dbReference>
<accession>M2QWT4</accession>
<feature type="region of interest" description="Disordered" evidence="1">
    <location>
        <begin position="1"/>
        <end position="35"/>
    </location>
</feature>
<organism evidence="2 3">
    <name type="scientific">Ceriporiopsis subvermispora (strain B)</name>
    <name type="common">White-rot fungus</name>
    <name type="synonym">Gelatoporia subvermispora</name>
    <dbReference type="NCBI Taxonomy" id="914234"/>
    <lineage>
        <taxon>Eukaryota</taxon>
        <taxon>Fungi</taxon>
        <taxon>Dikarya</taxon>
        <taxon>Basidiomycota</taxon>
        <taxon>Agaricomycotina</taxon>
        <taxon>Agaricomycetes</taxon>
        <taxon>Polyporales</taxon>
        <taxon>Gelatoporiaceae</taxon>
        <taxon>Gelatoporia</taxon>
    </lineage>
</organism>
<dbReference type="HOGENOM" id="CLU_2739796_0_0_1"/>
<gene>
    <name evidence="2" type="ORF">CERSUDRAFT_101423</name>
</gene>
<protein>
    <submittedName>
        <fullName evidence="2">Uncharacterized protein</fullName>
    </submittedName>
</protein>
<reference evidence="2 3" key="1">
    <citation type="journal article" date="2012" name="Proc. Natl. Acad. Sci. U.S.A.">
        <title>Comparative genomics of Ceriporiopsis subvermispora and Phanerochaete chrysosporium provide insight into selective ligninolysis.</title>
        <authorList>
            <person name="Fernandez-Fueyo E."/>
            <person name="Ruiz-Duenas F.J."/>
            <person name="Ferreira P."/>
            <person name="Floudas D."/>
            <person name="Hibbett D.S."/>
            <person name="Canessa P."/>
            <person name="Larrondo L.F."/>
            <person name="James T.Y."/>
            <person name="Seelenfreund D."/>
            <person name="Lobos S."/>
            <person name="Polanco R."/>
            <person name="Tello M."/>
            <person name="Honda Y."/>
            <person name="Watanabe T."/>
            <person name="Watanabe T."/>
            <person name="Ryu J.S."/>
            <person name="Kubicek C.P."/>
            <person name="Schmoll M."/>
            <person name="Gaskell J."/>
            <person name="Hammel K.E."/>
            <person name="St John F.J."/>
            <person name="Vanden Wymelenberg A."/>
            <person name="Sabat G."/>
            <person name="Splinter BonDurant S."/>
            <person name="Syed K."/>
            <person name="Yadav J.S."/>
            <person name="Doddapaneni H."/>
            <person name="Subramanian V."/>
            <person name="Lavin J.L."/>
            <person name="Oguiza J.A."/>
            <person name="Perez G."/>
            <person name="Pisabarro A.G."/>
            <person name="Ramirez L."/>
            <person name="Santoyo F."/>
            <person name="Master E."/>
            <person name="Coutinho P.M."/>
            <person name="Henrissat B."/>
            <person name="Lombard V."/>
            <person name="Magnuson J.K."/>
            <person name="Kuees U."/>
            <person name="Hori C."/>
            <person name="Igarashi K."/>
            <person name="Samejima M."/>
            <person name="Held B.W."/>
            <person name="Barry K.W."/>
            <person name="LaButti K.M."/>
            <person name="Lapidus A."/>
            <person name="Lindquist E.A."/>
            <person name="Lucas S.M."/>
            <person name="Riley R."/>
            <person name="Salamov A.A."/>
            <person name="Hoffmeister D."/>
            <person name="Schwenk D."/>
            <person name="Hadar Y."/>
            <person name="Yarden O."/>
            <person name="de Vries R.P."/>
            <person name="Wiebenga A."/>
            <person name="Stenlid J."/>
            <person name="Eastwood D."/>
            <person name="Grigoriev I.V."/>
            <person name="Berka R.M."/>
            <person name="Blanchette R.A."/>
            <person name="Kersten P."/>
            <person name="Martinez A.T."/>
            <person name="Vicuna R."/>
            <person name="Cullen D."/>
        </authorList>
    </citation>
    <scope>NUCLEOTIDE SEQUENCE [LARGE SCALE GENOMIC DNA]</scope>
    <source>
        <strain evidence="2 3">B</strain>
    </source>
</reference>
<dbReference type="EMBL" id="KB446196">
    <property type="protein sequence ID" value="EMD30402.1"/>
    <property type="molecule type" value="Genomic_DNA"/>
</dbReference>
<feature type="compositionally biased region" description="Polar residues" evidence="1">
    <location>
        <begin position="1"/>
        <end position="24"/>
    </location>
</feature>
<evidence type="ECO:0000313" key="2">
    <source>
        <dbReference type="EMBL" id="EMD30402.1"/>
    </source>
</evidence>
<sequence length="71" mass="7804">MAIPNLTLTETPFGNPYTPSQVNPNERGPHTPAEGQGLVYFAPLIRSRFQELRPAARADTSKRTLKPVGQT</sequence>
<keyword evidence="3" id="KW-1185">Reference proteome</keyword>
<proteinExistence type="predicted"/>
<name>M2QWT4_CERS8</name>
<evidence type="ECO:0000313" key="3">
    <source>
        <dbReference type="Proteomes" id="UP000016930"/>
    </source>
</evidence>